<dbReference type="InterPro" id="IPR029017">
    <property type="entry name" value="Enolase-like_N"/>
</dbReference>
<dbReference type="GO" id="GO:0016052">
    <property type="term" value="P:carbohydrate catabolic process"/>
    <property type="evidence" value="ECO:0007669"/>
    <property type="project" value="TreeGrafter"/>
</dbReference>
<dbReference type="GO" id="GO:0016836">
    <property type="term" value="F:hydro-lyase activity"/>
    <property type="evidence" value="ECO:0007669"/>
    <property type="project" value="TreeGrafter"/>
</dbReference>
<evidence type="ECO:0000313" key="6">
    <source>
        <dbReference type="Proteomes" id="UP000464378"/>
    </source>
</evidence>
<keyword evidence="3" id="KW-0460">Magnesium</keyword>
<dbReference type="InParanoid" id="A0A6C2YJ65"/>
<dbReference type="PANTHER" id="PTHR13794">
    <property type="entry name" value="ENOLASE SUPERFAMILY, MANDELATE RACEMASE"/>
    <property type="match status" value="1"/>
</dbReference>
<dbReference type="InterPro" id="IPR029065">
    <property type="entry name" value="Enolase_C-like"/>
</dbReference>
<dbReference type="Pfam" id="PF13378">
    <property type="entry name" value="MR_MLE_C"/>
    <property type="match status" value="1"/>
</dbReference>
<name>A0A6C2YJ65_9BACT</name>
<dbReference type="PANTHER" id="PTHR13794:SF58">
    <property type="entry name" value="MITOCHONDRIAL ENOLASE SUPERFAMILY MEMBER 1"/>
    <property type="match status" value="1"/>
</dbReference>
<dbReference type="GO" id="GO:0000287">
    <property type="term" value="F:magnesium ion binding"/>
    <property type="evidence" value="ECO:0007669"/>
    <property type="project" value="TreeGrafter"/>
</dbReference>
<dbReference type="RefSeq" id="WP_162656651.1">
    <property type="nucleotide sequence ID" value="NZ_LR593887.1"/>
</dbReference>
<sequence>MKIVAIHTTSLAGATEDNGWPDKTDPNAAMNTIIELETDSGMIGIGSCFSTPALVEAALTVLRPMLLGETAFEPERVSEKLRQTTFWFGRGGAIEHAISGIDIALWDLMGKAVGQPVSRLLGGNYRDRIKPYASILFDEPAILREKLQEQLSRGFKAIKMGWRPFGRVSRKLDEQLIQTARDTVGPDVDLMVDAGGSEQFWPHTARWAIETAKMLGEYGIVWFEEALKPDDLEGYIALSAQSPVLVASGEVFTRRQSFQPFITGRALDVIQPDLTKCGGISEGRRLGWMAYDHGVLMVPHGWNTGIGVAADLALMAAMPVASYVEYQTGVPYIESLTLPQFTIDANGMLEVPTGPGLGITLNPETMARFGTRKTA</sequence>
<dbReference type="EMBL" id="LR586016">
    <property type="protein sequence ID" value="VIP01446.1"/>
    <property type="molecule type" value="Genomic_DNA"/>
</dbReference>
<dbReference type="InterPro" id="IPR036849">
    <property type="entry name" value="Enolase-like_C_sf"/>
</dbReference>
<dbReference type="AlphaFoldDB" id="A0A6C2YJ65"/>
<dbReference type="InterPro" id="IPR018110">
    <property type="entry name" value="Mandel_Rmase/mucon_lact_enz_CS"/>
</dbReference>
<proteinExistence type="predicted"/>
<comment type="cofactor">
    <cofactor evidence="1">
        <name>Mg(2+)</name>
        <dbReference type="ChEBI" id="CHEBI:18420"/>
    </cofactor>
</comment>
<evidence type="ECO:0000256" key="2">
    <source>
        <dbReference type="ARBA" id="ARBA00022723"/>
    </source>
</evidence>
<feature type="domain" description="Mandelate racemase/muconate lactonizing enzyme C-terminal" evidence="4">
    <location>
        <begin position="140"/>
        <end position="245"/>
    </location>
</feature>
<dbReference type="FunCoup" id="A0A6C2YJ65">
    <property type="interactions" value="142"/>
</dbReference>
<organism evidence="5">
    <name type="scientific">Tuwongella immobilis</name>
    <dbReference type="NCBI Taxonomy" id="692036"/>
    <lineage>
        <taxon>Bacteria</taxon>
        <taxon>Pseudomonadati</taxon>
        <taxon>Planctomycetota</taxon>
        <taxon>Planctomycetia</taxon>
        <taxon>Gemmatales</taxon>
        <taxon>Gemmataceae</taxon>
        <taxon>Tuwongella</taxon>
    </lineage>
</organism>
<dbReference type="Gene3D" id="3.20.20.120">
    <property type="entry name" value="Enolase-like C-terminal domain"/>
    <property type="match status" value="1"/>
</dbReference>
<dbReference type="Proteomes" id="UP000464378">
    <property type="component" value="Chromosome"/>
</dbReference>
<protein>
    <recommendedName>
        <fullName evidence="4">Mandelate racemase/muconate lactonizing enzyme C-terminal domain-containing protein</fullName>
    </recommendedName>
</protein>
<dbReference type="SFLD" id="SFLDS00001">
    <property type="entry name" value="Enolase"/>
    <property type="match status" value="1"/>
</dbReference>
<dbReference type="InterPro" id="IPR013342">
    <property type="entry name" value="Mandelate_racemase_C"/>
</dbReference>
<evidence type="ECO:0000313" key="5">
    <source>
        <dbReference type="EMBL" id="VIP01446.1"/>
    </source>
</evidence>
<evidence type="ECO:0000259" key="4">
    <source>
        <dbReference type="SMART" id="SM00922"/>
    </source>
</evidence>
<dbReference type="EMBL" id="LR593887">
    <property type="protein sequence ID" value="VTR98430.1"/>
    <property type="molecule type" value="Genomic_DNA"/>
</dbReference>
<dbReference type="SUPFAM" id="SSF51604">
    <property type="entry name" value="Enolase C-terminal domain-like"/>
    <property type="match status" value="1"/>
</dbReference>
<evidence type="ECO:0000256" key="3">
    <source>
        <dbReference type="ARBA" id="ARBA00022842"/>
    </source>
</evidence>
<dbReference type="SMART" id="SM00922">
    <property type="entry name" value="MR_MLE"/>
    <property type="match status" value="1"/>
</dbReference>
<dbReference type="PROSITE" id="PS00908">
    <property type="entry name" value="MR_MLE_1"/>
    <property type="match status" value="1"/>
</dbReference>
<reference evidence="5" key="1">
    <citation type="submission" date="2019-04" db="EMBL/GenBank/DDBJ databases">
        <authorList>
            <consortium name="Science for Life Laboratories"/>
        </authorList>
    </citation>
    <scope>NUCLEOTIDE SEQUENCE</scope>
    <source>
        <strain evidence="5">MBLW1</strain>
    </source>
</reference>
<dbReference type="GO" id="GO:0009063">
    <property type="term" value="P:amino acid catabolic process"/>
    <property type="evidence" value="ECO:0007669"/>
    <property type="project" value="InterPro"/>
</dbReference>
<evidence type="ECO:0000256" key="1">
    <source>
        <dbReference type="ARBA" id="ARBA00001946"/>
    </source>
</evidence>
<dbReference type="InterPro" id="IPR046945">
    <property type="entry name" value="RHMD-like"/>
</dbReference>
<dbReference type="KEGG" id="tim:GMBLW1_25140"/>
<dbReference type="SUPFAM" id="SSF54826">
    <property type="entry name" value="Enolase N-terminal domain-like"/>
    <property type="match status" value="1"/>
</dbReference>
<dbReference type="CDD" id="cd03316">
    <property type="entry name" value="MR_like"/>
    <property type="match status" value="1"/>
</dbReference>
<dbReference type="SFLD" id="SFLDG00179">
    <property type="entry name" value="mandelate_racemase"/>
    <property type="match status" value="1"/>
</dbReference>
<keyword evidence="6" id="KW-1185">Reference proteome</keyword>
<dbReference type="Pfam" id="PF02746">
    <property type="entry name" value="MR_MLE_N"/>
    <property type="match status" value="1"/>
</dbReference>
<keyword evidence="2" id="KW-0479">Metal-binding</keyword>
<accession>A0A6C2YJ65</accession>
<gene>
    <name evidence="5" type="ORF">GMBLW1_25140</name>
</gene>
<dbReference type="InterPro" id="IPR013341">
    <property type="entry name" value="Mandelate_racemase_N_dom"/>
</dbReference>
<dbReference type="Gene3D" id="3.30.390.10">
    <property type="entry name" value="Enolase-like, N-terminal domain"/>
    <property type="match status" value="1"/>
</dbReference>